<name>A0A7H1QD83_9ACTN</name>
<proteinExistence type="predicted"/>
<keyword evidence="1" id="KW-0614">Plasmid</keyword>
<dbReference type="KEGG" id="sgf:HEP81_08035"/>
<sequence>MPLGIQCCGCTKIPFIPLGSLAIPVRSPRGISIKWPPKHLIRLTPCASMPVAGPRLDGSSELASSFNLPNTVHMSKCLLNEGRAVLPARAFCHLVGGNHRKEQ</sequence>
<evidence type="ECO:0000313" key="1">
    <source>
        <dbReference type="EMBL" id="QNT98263.1"/>
    </source>
</evidence>
<accession>A0A7H1QD83</accession>
<dbReference type="Proteomes" id="UP000516422">
    <property type="component" value="Plasmid pSGRIFU1"/>
</dbReference>
<dbReference type="AlphaFoldDB" id="A0A7H1QD83"/>
<reference evidence="1 2" key="1">
    <citation type="submission" date="2020-04" db="EMBL/GenBank/DDBJ databases">
        <title>Characterization and engineering of Streptomyces griseofuscus DSM40191 as a potential heterologous host for expression of BGCs.</title>
        <authorList>
            <person name="Gren T."/>
            <person name="Whitford C.M."/>
            <person name="Mohite O.S."/>
            <person name="Joergensen T.S."/>
            <person name="Nielsen J.B."/>
            <person name="Lee S.Y."/>
            <person name="Weber T."/>
        </authorList>
    </citation>
    <scope>NUCLEOTIDE SEQUENCE [LARGE SCALE GENOMIC DNA]</scope>
    <source>
        <strain evidence="1 2">DSM 40191</strain>
        <plasmid evidence="1 2">pSGRIFU1</plasmid>
    </source>
</reference>
<geneLocation type="plasmid" evidence="1 2">
    <name>pSGRIFU1</name>
</geneLocation>
<evidence type="ECO:0000313" key="2">
    <source>
        <dbReference type="Proteomes" id="UP000516422"/>
    </source>
</evidence>
<gene>
    <name evidence="1" type="ORF">HEP81_08035</name>
</gene>
<organism evidence="1 2">
    <name type="scientific">Streptomyces griseofuscus</name>
    <dbReference type="NCBI Taxonomy" id="146922"/>
    <lineage>
        <taxon>Bacteria</taxon>
        <taxon>Bacillati</taxon>
        <taxon>Actinomycetota</taxon>
        <taxon>Actinomycetes</taxon>
        <taxon>Kitasatosporales</taxon>
        <taxon>Streptomycetaceae</taxon>
        <taxon>Streptomyces</taxon>
    </lineage>
</organism>
<protein>
    <submittedName>
        <fullName evidence="1">Uncharacterized protein</fullName>
    </submittedName>
</protein>
<dbReference type="EMBL" id="CP051007">
    <property type="protein sequence ID" value="QNT98263.1"/>
    <property type="molecule type" value="Genomic_DNA"/>
</dbReference>